<accession>A0A382JWX5</accession>
<dbReference type="EMBL" id="UINC01077165">
    <property type="protein sequence ID" value="SVC17034.1"/>
    <property type="molecule type" value="Genomic_DNA"/>
</dbReference>
<dbReference type="GO" id="GO:0046872">
    <property type="term" value="F:metal ion binding"/>
    <property type="evidence" value="ECO:0007669"/>
    <property type="project" value="UniProtKB-KW"/>
</dbReference>
<feature type="non-terminal residue" evidence="6">
    <location>
        <position position="1"/>
    </location>
</feature>
<keyword evidence="3" id="KW-0645">Protease</keyword>
<evidence type="ECO:0000256" key="5">
    <source>
        <dbReference type="ARBA" id="ARBA00022801"/>
    </source>
</evidence>
<dbReference type="PANTHER" id="PTHR32481:SF0">
    <property type="entry name" value="AMINOPEPTIDASE YPDE-RELATED"/>
    <property type="match status" value="1"/>
</dbReference>
<dbReference type="InterPro" id="IPR023367">
    <property type="entry name" value="Peptidase_M42_dom2"/>
</dbReference>
<dbReference type="PANTHER" id="PTHR32481">
    <property type="entry name" value="AMINOPEPTIDASE"/>
    <property type="match status" value="1"/>
</dbReference>
<evidence type="ECO:0000313" key="6">
    <source>
        <dbReference type="EMBL" id="SVC17034.1"/>
    </source>
</evidence>
<dbReference type="InterPro" id="IPR051464">
    <property type="entry name" value="Peptidase_M42_aminopept"/>
</dbReference>
<dbReference type="AlphaFoldDB" id="A0A382JWX5"/>
<comment type="similarity">
    <text evidence="1">Belongs to the peptidase M42 family.</text>
</comment>
<dbReference type="PIRSF" id="PIRSF001123">
    <property type="entry name" value="PepA_GA"/>
    <property type="match status" value="1"/>
</dbReference>
<keyword evidence="2" id="KW-0031">Aminopeptidase</keyword>
<dbReference type="Pfam" id="PF05343">
    <property type="entry name" value="Peptidase_M42"/>
    <property type="match status" value="1"/>
</dbReference>
<dbReference type="SUPFAM" id="SSF101821">
    <property type="entry name" value="Aminopeptidase/glucanase lid domain"/>
    <property type="match status" value="1"/>
</dbReference>
<dbReference type="InterPro" id="IPR008007">
    <property type="entry name" value="Peptidase_M42"/>
</dbReference>
<gene>
    <name evidence="6" type="ORF">METZ01_LOCUS269888</name>
</gene>
<sequence length="315" mass="33339">FGDLGDNIWQDDADSIVVHFKGRSPEGAVAVVAHKDEICMIVKRIDADGRLRVRPVGGLHPWAIGETPVEILIGEQNLPGVLSIGSKHVAESPAATLKEGGALTWEAMWVETMLDAETLTERGVRPGRRVVIARHRKAPWWLGDDYLCGYNLDCRAGLAMLVAAAHELAATPPARDTWLIASSEEEIGGLGAMWSVGQVPASTVIALDVVPVAAEYQTVNSGDPILPCKDRAGVYHAGIVDHMAELAAELGFGVQTAVLTSYASDATLSKAASSAARAALIGYAGDNTHGFEISHVDGIVNGARLLVAYLDDPQP</sequence>
<organism evidence="6">
    <name type="scientific">marine metagenome</name>
    <dbReference type="NCBI Taxonomy" id="408172"/>
    <lineage>
        <taxon>unclassified sequences</taxon>
        <taxon>metagenomes</taxon>
        <taxon>ecological metagenomes</taxon>
    </lineage>
</organism>
<reference evidence="6" key="1">
    <citation type="submission" date="2018-05" db="EMBL/GenBank/DDBJ databases">
        <authorList>
            <person name="Lanie J.A."/>
            <person name="Ng W.-L."/>
            <person name="Kazmierczak K.M."/>
            <person name="Andrzejewski T.M."/>
            <person name="Davidsen T.M."/>
            <person name="Wayne K.J."/>
            <person name="Tettelin H."/>
            <person name="Glass J.I."/>
            <person name="Rusch D."/>
            <person name="Podicherti R."/>
            <person name="Tsui H.-C.T."/>
            <person name="Winkler M.E."/>
        </authorList>
    </citation>
    <scope>NUCLEOTIDE SEQUENCE</scope>
</reference>
<evidence type="ECO:0000256" key="4">
    <source>
        <dbReference type="ARBA" id="ARBA00022723"/>
    </source>
</evidence>
<evidence type="ECO:0000256" key="2">
    <source>
        <dbReference type="ARBA" id="ARBA00022438"/>
    </source>
</evidence>
<dbReference type="SUPFAM" id="SSF53187">
    <property type="entry name" value="Zn-dependent exopeptidases"/>
    <property type="match status" value="1"/>
</dbReference>
<protein>
    <recommendedName>
        <fullName evidence="7">Peptidase M42</fullName>
    </recommendedName>
</protein>
<dbReference type="Gene3D" id="3.40.630.10">
    <property type="entry name" value="Zn peptidases"/>
    <property type="match status" value="1"/>
</dbReference>
<name>A0A382JWX5_9ZZZZ</name>
<evidence type="ECO:0000256" key="1">
    <source>
        <dbReference type="ARBA" id="ARBA00006272"/>
    </source>
</evidence>
<proteinExistence type="inferred from homology"/>
<dbReference type="GO" id="GO:0004177">
    <property type="term" value="F:aminopeptidase activity"/>
    <property type="evidence" value="ECO:0007669"/>
    <property type="project" value="UniProtKB-KW"/>
</dbReference>
<evidence type="ECO:0000256" key="3">
    <source>
        <dbReference type="ARBA" id="ARBA00022670"/>
    </source>
</evidence>
<keyword evidence="5" id="KW-0378">Hydrolase</keyword>
<evidence type="ECO:0008006" key="7">
    <source>
        <dbReference type="Google" id="ProtNLM"/>
    </source>
</evidence>
<dbReference type="Gene3D" id="2.40.30.40">
    <property type="entry name" value="Peptidase M42, domain 2"/>
    <property type="match status" value="1"/>
</dbReference>
<dbReference type="GO" id="GO:0006508">
    <property type="term" value="P:proteolysis"/>
    <property type="evidence" value="ECO:0007669"/>
    <property type="project" value="UniProtKB-KW"/>
</dbReference>
<keyword evidence="4" id="KW-0479">Metal-binding</keyword>